<comment type="caution">
    <text evidence="1">The sequence shown here is derived from an EMBL/GenBank/DDBJ whole genome shotgun (WGS) entry which is preliminary data.</text>
</comment>
<evidence type="ECO:0000313" key="2">
    <source>
        <dbReference type="Proteomes" id="UP000007129"/>
    </source>
</evidence>
<evidence type="ECO:0000313" key="1">
    <source>
        <dbReference type="EMBL" id="EKG18176.1"/>
    </source>
</evidence>
<protein>
    <submittedName>
        <fullName evidence="1">Uncharacterized protein</fullName>
    </submittedName>
</protein>
<dbReference type="VEuPathDB" id="FungiDB:MPH_04565"/>
<reference evidence="1 2" key="1">
    <citation type="journal article" date="2012" name="BMC Genomics">
        <title>Tools to kill: Genome of one of the most destructive plant pathogenic fungi Macrophomina phaseolina.</title>
        <authorList>
            <person name="Islam M.S."/>
            <person name="Haque M.S."/>
            <person name="Islam M.M."/>
            <person name="Emdad E.M."/>
            <person name="Halim A."/>
            <person name="Hossen Q.M.M."/>
            <person name="Hossain M.Z."/>
            <person name="Ahmed B."/>
            <person name="Rahim S."/>
            <person name="Rahman M.S."/>
            <person name="Alam M.M."/>
            <person name="Hou S."/>
            <person name="Wan X."/>
            <person name="Saito J.A."/>
            <person name="Alam M."/>
        </authorList>
    </citation>
    <scope>NUCLEOTIDE SEQUENCE [LARGE SCALE GENOMIC DNA]</scope>
    <source>
        <strain evidence="1 2">MS6</strain>
    </source>
</reference>
<dbReference type="HOGENOM" id="CLU_1447946_0_0_1"/>
<gene>
    <name evidence="1" type="ORF">MPH_04565</name>
</gene>
<dbReference type="EMBL" id="AHHD01000215">
    <property type="protein sequence ID" value="EKG18176.1"/>
    <property type="molecule type" value="Genomic_DNA"/>
</dbReference>
<name>K2R739_MACPH</name>
<dbReference type="InParanoid" id="K2R739"/>
<dbReference type="AlphaFoldDB" id="K2R739"/>
<accession>K2R739</accession>
<dbReference type="Proteomes" id="UP000007129">
    <property type="component" value="Unassembled WGS sequence"/>
</dbReference>
<proteinExistence type="predicted"/>
<sequence>MWWTATMRGSIPAVPLSSLSVRSSRPTFLPKLSSLAVRKLLWRLSIPKEQPQMPSKPSTYSLRFWKSFSDLTKKRGDYRKVCTKSIEREDFTHDDCKHHFKSHLYKVITKAVGRPKRMRDVPENIPVQVFSYVKKEEVISFMANCKGSGTSNMEKMRKRFREILAPAPWGMAVDISPQLGHVDTEFF</sequence>
<organism evidence="1 2">
    <name type="scientific">Macrophomina phaseolina (strain MS6)</name>
    <name type="common">Charcoal rot fungus</name>
    <dbReference type="NCBI Taxonomy" id="1126212"/>
    <lineage>
        <taxon>Eukaryota</taxon>
        <taxon>Fungi</taxon>
        <taxon>Dikarya</taxon>
        <taxon>Ascomycota</taxon>
        <taxon>Pezizomycotina</taxon>
        <taxon>Dothideomycetes</taxon>
        <taxon>Dothideomycetes incertae sedis</taxon>
        <taxon>Botryosphaeriales</taxon>
        <taxon>Botryosphaeriaceae</taxon>
        <taxon>Macrophomina</taxon>
    </lineage>
</organism>